<comment type="cofactor">
    <cofactor evidence="1">
        <name>pyridoxal 5'-phosphate</name>
        <dbReference type="ChEBI" id="CHEBI:597326"/>
    </cofactor>
</comment>
<dbReference type="InterPro" id="IPR001544">
    <property type="entry name" value="Aminotrans_IV"/>
</dbReference>
<evidence type="ECO:0000256" key="9">
    <source>
        <dbReference type="ARBA" id="ARBA00049529"/>
    </source>
</evidence>
<evidence type="ECO:0000256" key="2">
    <source>
        <dbReference type="ARBA" id="ARBA00009320"/>
    </source>
</evidence>
<reference evidence="11 12" key="1">
    <citation type="submission" date="2020-05" db="EMBL/GenBank/DDBJ databases">
        <authorList>
            <person name="Petersen J."/>
            <person name="Sayavedra L."/>
        </authorList>
    </citation>
    <scope>NUCLEOTIDE SEQUENCE [LARGE SCALE GENOMIC DNA]</scope>
    <source>
        <strain evidence="11">B azoricus SOX ET2 1586I</strain>
    </source>
</reference>
<evidence type="ECO:0000313" key="12">
    <source>
        <dbReference type="Proteomes" id="UP000626656"/>
    </source>
</evidence>
<dbReference type="Gene3D" id="3.20.10.10">
    <property type="entry name" value="D-amino Acid Aminotransferase, subunit A, domain 2"/>
    <property type="match status" value="1"/>
</dbReference>
<evidence type="ECO:0000256" key="6">
    <source>
        <dbReference type="ARBA" id="ARBA00023239"/>
    </source>
</evidence>
<dbReference type="Pfam" id="PF01063">
    <property type="entry name" value="Aminotran_4"/>
    <property type="match status" value="1"/>
</dbReference>
<dbReference type="NCBIfam" id="TIGR03461">
    <property type="entry name" value="pabC_Proteo"/>
    <property type="match status" value="1"/>
</dbReference>
<dbReference type="InterPro" id="IPR036038">
    <property type="entry name" value="Aminotransferase-like"/>
</dbReference>
<comment type="caution">
    <text evidence="11">The sequence shown here is derived from an EMBL/GenBank/DDBJ whole genome shotgun (WGS) entry which is preliminary data.</text>
</comment>
<accession>A0ABM8MB77</accession>
<evidence type="ECO:0000256" key="1">
    <source>
        <dbReference type="ARBA" id="ARBA00001933"/>
    </source>
</evidence>
<dbReference type="SUPFAM" id="SSF56752">
    <property type="entry name" value="D-aminoacid aminotransferase-like PLP-dependent enzymes"/>
    <property type="match status" value="1"/>
</dbReference>
<dbReference type="GO" id="GO:0008696">
    <property type="term" value="F:4-amino-4-deoxychorismate lyase activity"/>
    <property type="evidence" value="ECO:0007669"/>
    <property type="project" value="UniProtKB-EC"/>
</dbReference>
<dbReference type="PANTHER" id="PTHR42743">
    <property type="entry name" value="AMINO-ACID AMINOTRANSFERASE"/>
    <property type="match status" value="1"/>
</dbReference>
<evidence type="ECO:0000313" key="11">
    <source>
        <dbReference type="EMBL" id="CAB5505806.1"/>
    </source>
</evidence>
<dbReference type="InterPro" id="IPR043132">
    <property type="entry name" value="BCAT-like_C"/>
</dbReference>
<evidence type="ECO:0000256" key="10">
    <source>
        <dbReference type="NCBIfam" id="TIGR03461"/>
    </source>
</evidence>
<dbReference type="Proteomes" id="UP000626656">
    <property type="component" value="Unassembled WGS sequence"/>
</dbReference>
<sequence length="266" mass="30014">MKEVVLINGKQQSTLSVFNRLIQFGDGLFETCVAENTSLLFWSQHFERLEKGRIQLKINPVSEKVWLEDISAALRVANMTNAVVKIILSRGESRRGYGFEEYIKPTRLVIVSMMLEVPSEYTLSICHSGYANNQLLSNIKHCNRLEQILARSDLSADECIMLDDNDCVISVTQGNIFAIKHRVLLTPNLDKCGIAGTRRAMVLKIAGELGLQVRIEPLILQELLECDEVFITNSVIGIKTVASIGEKFFTQQIITQKLIQIFKKIK</sequence>
<comment type="similarity">
    <text evidence="2">Belongs to the class-IV pyridoxal-phosphate-dependent aminotransferase family.</text>
</comment>
<protein>
    <recommendedName>
        <fullName evidence="8 10">Aminodeoxychorismate lyase</fullName>
        <ecNumber evidence="8 10">4.1.3.38</ecNumber>
    </recommendedName>
</protein>
<dbReference type="InterPro" id="IPR017824">
    <property type="entry name" value="Aminodeoxychorismate_lyase_IV"/>
</dbReference>
<comment type="pathway">
    <text evidence="7">Cofactor biosynthesis; tetrahydrofolate biosynthesis; 4-aminobenzoate from chorismate: step 2/2.</text>
</comment>
<dbReference type="Gene3D" id="3.30.470.10">
    <property type="match status" value="1"/>
</dbReference>
<keyword evidence="12" id="KW-1185">Reference proteome</keyword>
<dbReference type="EMBL" id="CAHJWF010000307">
    <property type="protein sequence ID" value="CAB5505806.1"/>
    <property type="molecule type" value="Genomic_DNA"/>
</dbReference>
<dbReference type="RefSeq" id="WP_090716709.1">
    <property type="nucleotide sequence ID" value="NZ_CAHJWF010000307.1"/>
</dbReference>
<proteinExistence type="inferred from homology"/>
<keyword evidence="6 11" id="KW-0456">Lyase</keyword>
<keyword evidence="4" id="KW-0663">Pyridoxal phosphate</keyword>
<gene>
    <name evidence="11" type="ORF">AZO1586I_1513</name>
</gene>
<dbReference type="InterPro" id="IPR050571">
    <property type="entry name" value="Class-IV_PLP-Dep_Aminotrnsfr"/>
</dbReference>
<dbReference type="InterPro" id="IPR043131">
    <property type="entry name" value="BCAT-like_N"/>
</dbReference>
<comment type="subunit">
    <text evidence="3">Homodimer.</text>
</comment>
<comment type="catalytic activity">
    <reaction evidence="9">
        <text>4-amino-4-deoxychorismate = 4-aminobenzoate + pyruvate + H(+)</text>
        <dbReference type="Rhea" id="RHEA:16201"/>
        <dbReference type="ChEBI" id="CHEBI:15361"/>
        <dbReference type="ChEBI" id="CHEBI:15378"/>
        <dbReference type="ChEBI" id="CHEBI:17836"/>
        <dbReference type="ChEBI" id="CHEBI:58406"/>
        <dbReference type="EC" id="4.1.3.38"/>
    </reaction>
</comment>
<evidence type="ECO:0000256" key="3">
    <source>
        <dbReference type="ARBA" id="ARBA00011738"/>
    </source>
</evidence>
<keyword evidence="5" id="KW-0289">Folate biosynthesis</keyword>
<evidence type="ECO:0000256" key="7">
    <source>
        <dbReference type="ARBA" id="ARBA00035633"/>
    </source>
</evidence>
<evidence type="ECO:0000256" key="8">
    <source>
        <dbReference type="ARBA" id="ARBA00035676"/>
    </source>
</evidence>
<name>A0ABM8MB77_9GAMM</name>
<organism evidence="11 12">
    <name type="scientific">Bathymodiolus thermophilus thioautotrophic gill symbiont</name>
    <dbReference type="NCBI Taxonomy" id="2360"/>
    <lineage>
        <taxon>Bacteria</taxon>
        <taxon>Pseudomonadati</taxon>
        <taxon>Pseudomonadota</taxon>
        <taxon>Gammaproteobacteria</taxon>
        <taxon>sulfur-oxidizing symbionts</taxon>
    </lineage>
</organism>
<evidence type="ECO:0000256" key="5">
    <source>
        <dbReference type="ARBA" id="ARBA00022909"/>
    </source>
</evidence>
<dbReference type="EC" id="4.1.3.38" evidence="8 10"/>
<evidence type="ECO:0000256" key="4">
    <source>
        <dbReference type="ARBA" id="ARBA00022898"/>
    </source>
</evidence>
<dbReference type="PANTHER" id="PTHR42743:SF2">
    <property type="entry name" value="AMINODEOXYCHORISMATE LYASE"/>
    <property type="match status" value="1"/>
</dbReference>